<gene>
    <name evidence="7" type="primary">Os05g0558800_1</name>
    <name evidence="8" type="synonym">Os05g0558800_0</name>
    <name evidence="8" type="ORF">g.46336</name>
    <name evidence="7" type="ORF">g.46339</name>
</gene>
<evidence type="ECO:0000256" key="4">
    <source>
        <dbReference type="RuleBase" id="RU369029"/>
    </source>
</evidence>
<feature type="region of interest" description="Disordered" evidence="5">
    <location>
        <begin position="163"/>
        <end position="235"/>
    </location>
</feature>
<feature type="region of interest" description="Disordered" evidence="5">
    <location>
        <begin position="1"/>
        <end position="54"/>
    </location>
</feature>
<comment type="function">
    <text evidence="4">Acts as a negative regulator of abscisic acid (ABA) response.</text>
</comment>
<protein>
    <recommendedName>
        <fullName evidence="4">Ninja-family protein</fullName>
    </recommendedName>
    <alternativeName>
        <fullName evidence="4">ABI-binding protein</fullName>
    </alternativeName>
</protein>
<feature type="compositionally biased region" description="Polar residues" evidence="5">
    <location>
        <begin position="353"/>
        <end position="362"/>
    </location>
</feature>
<feature type="domain" description="Tify" evidence="6">
    <location>
        <begin position="468"/>
        <end position="490"/>
    </location>
</feature>
<feature type="region of interest" description="Disordered" evidence="5">
    <location>
        <begin position="353"/>
        <end position="400"/>
    </location>
</feature>
<evidence type="ECO:0000256" key="1">
    <source>
        <dbReference type="ARBA" id="ARBA00004123"/>
    </source>
</evidence>
<evidence type="ECO:0000259" key="6">
    <source>
        <dbReference type="Pfam" id="PF16135"/>
    </source>
</evidence>
<dbReference type="EMBL" id="GDJX01004272">
    <property type="protein sequence ID" value="JAT63664.1"/>
    <property type="molecule type" value="Transcribed_RNA"/>
</dbReference>
<dbReference type="Pfam" id="PF16135">
    <property type="entry name" value="TDBD"/>
    <property type="match status" value="1"/>
</dbReference>
<feature type="compositionally biased region" description="Polar residues" evidence="5">
    <location>
        <begin position="210"/>
        <end position="229"/>
    </location>
</feature>
<evidence type="ECO:0000313" key="7">
    <source>
        <dbReference type="EMBL" id="JAT61469.1"/>
    </source>
</evidence>
<dbReference type="PANTHER" id="PTHR31413:SF12">
    <property type="entry name" value="AFP HOMOLOG 2"/>
    <property type="match status" value="1"/>
</dbReference>
<dbReference type="GO" id="GO:0045892">
    <property type="term" value="P:negative regulation of DNA-templated transcription"/>
    <property type="evidence" value="ECO:0007669"/>
    <property type="project" value="TreeGrafter"/>
</dbReference>
<dbReference type="InterPro" id="IPR032308">
    <property type="entry name" value="TDBD"/>
</dbReference>
<dbReference type="PANTHER" id="PTHR31413">
    <property type="entry name" value="AFP HOMOLOG 2"/>
    <property type="match status" value="1"/>
</dbReference>
<dbReference type="AlphaFoldDB" id="A0A1D1Z3P3"/>
<comment type="subcellular location">
    <subcellularLocation>
        <location evidence="1 4">Nucleus</location>
    </subcellularLocation>
</comment>
<sequence length="512" mass="54289">MEDENGLELSLGLSCGGSSSKSKAKDVCLNPKSGDGNRNKSMGGNFHVTEASFKPFPPMGIENLDSNGQQHRGDLVKHQHETFWTDLGHQSSVNAEGHRFPELWPSNNKASDAEMEKPSLNKRKLSFDEINLQKKQERGVDHVGVHGKGPTGVTFRNLVSLTTEDGSSGENEDVAESEAEGSSSWLASQHEEKARALGASKANDKHFSTEQDSIGSQSLRQSNVSGNESTVDRGKLSYGIPLSRQSLPVMGAYQPPSKVPTVVTAPNSSTFASPCVMQLMPLGNNEQPTSQQTNSNILQHAFGYSPVQLPTLETNSSWVFGSQPQHLPTHGNRGLGEGAINLEHAENGLNISQAQVPNNSSKVYDGKASELGKGSGKQAEETGTSSPSRAEDESKGNKLSCRPKEIMKQMAEAFPHEGSGIKPGITATLKFGGSGSRPELPWVSTTGPGPNGKTISGVTYNYSADQIKIVCACHGSHMTPEEFVQHASGDAAENNAAVASFPNGSAAASAPS</sequence>
<dbReference type="InterPro" id="IPR031307">
    <property type="entry name" value="Ninja_fam"/>
</dbReference>
<evidence type="ECO:0000313" key="8">
    <source>
        <dbReference type="EMBL" id="JAT63664.1"/>
    </source>
</evidence>
<organism evidence="7">
    <name type="scientific">Anthurium amnicola</name>
    <dbReference type="NCBI Taxonomy" id="1678845"/>
    <lineage>
        <taxon>Eukaryota</taxon>
        <taxon>Viridiplantae</taxon>
        <taxon>Streptophyta</taxon>
        <taxon>Embryophyta</taxon>
        <taxon>Tracheophyta</taxon>
        <taxon>Spermatophyta</taxon>
        <taxon>Magnoliopsida</taxon>
        <taxon>Liliopsida</taxon>
        <taxon>Araceae</taxon>
        <taxon>Pothoideae</taxon>
        <taxon>Potheae</taxon>
        <taxon>Anthurium</taxon>
    </lineage>
</organism>
<evidence type="ECO:0000256" key="3">
    <source>
        <dbReference type="ARBA" id="ARBA00023242"/>
    </source>
</evidence>
<keyword evidence="3 4" id="KW-0539">Nucleus</keyword>
<comment type="similarity">
    <text evidence="2 4">Belongs to the Ninja family.</text>
</comment>
<dbReference type="GO" id="GO:0009867">
    <property type="term" value="P:jasmonic acid mediated signaling pathway"/>
    <property type="evidence" value="ECO:0007669"/>
    <property type="project" value="TreeGrafter"/>
</dbReference>
<dbReference type="EMBL" id="GDJX01006467">
    <property type="protein sequence ID" value="JAT61469.1"/>
    <property type="molecule type" value="Transcribed_RNA"/>
</dbReference>
<feature type="compositionally biased region" description="Low complexity" evidence="5">
    <location>
        <begin position="7"/>
        <end position="21"/>
    </location>
</feature>
<accession>A0A1D1Z3P3</accession>
<name>A0A1D1Z3P3_9ARAE</name>
<evidence type="ECO:0000256" key="5">
    <source>
        <dbReference type="SAM" id="MobiDB-lite"/>
    </source>
</evidence>
<feature type="compositionally biased region" description="Acidic residues" evidence="5">
    <location>
        <begin position="170"/>
        <end position="179"/>
    </location>
</feature>
<reference evidence="7" key="1">
    <citation type="submission" date="2015-07" db="EMBL/GenBank/DDBJ databases">
        <title>Transcriptome Assembly of Anthurium amnicola.</title>
        <authorList>
            <person name="Suzuki J."/>
        </authorList>
    </citation>
    <scope>NUCLEOTIDE SEQUENCE</scope>
</reference>
<proteinExistence type="inferred from homology"/>
<dbReference type="GO" id="GO:0005634">
    <property type="term" value="C:nucleus"/>
    <property type="evidence" value="ECO:0007669"/>
    <property type="project" value="UniProtKB-SubCell"/>
</dbReference>
<evidence type="ECO:0000256" key="2">
    <source>
        <dbReference type="ARBA" id="ARBA00006081"/>
    </source>
</evidence>
<feature type="compositionally biased region" description="Basic and acidic residues" evidence="5">
    <location>
        <begin position="389"/>
        <end position="400"/>
    </location>
</feature>